<dbReference type="Gene3D" id="1.10.1760.20">
    <property type="match status" value="1"/>
</dbReference>
<feature type="region of interest" description="Disordered" evidence="8">
    <location>
        <begin position="561"/>
        <end position="613"/>
    </location>
</feature>
<dbReference type="AlphaFoldDB" id="A0A543EE34"/>
<comment type="subcellular location">
    <subcellularLocation>
        <location evidence="1">Membrane</location>
        <topology evidence="1">Multi-pass membrane protein</topology>
    </subcellularLocation>
</comment>
<dbReference type="GO" id="GO:0005886">
    <property type="term" value="C:plasma membrane"/>
    <property type="evidence" value="ECO:0007669"/>
    <property type="project" value="UniProtKB-ARBA"/>
</dbReference>
<evidence type="ECO:0000313" key="12">
    <source>
        <dbReference type="Proteomes" id="UP000320235"/>
    </source>
</evidence>
<proteinExistence type="predicted"/>
<keyword evidence="2" id="KW-0813">Transport</keyword>
<feature type="compositionally biased region" description="Basic and acidic residues" evidence="8">
    <location>
        <begin position="561"/>
        <end position="580"/>
    </location>
</feature>
<feature type="transmembrane region" description="Helical" evidence="9">
    <location>
        <begin position="778"/>
        <end position="800"/>
    </location>
</feature>
<dbReference type="Gene3D" id="3.40.50.300">
    <property type="entry name" value="P-loop containing nucleotide triphosphate hydrolases"/>
    <property type="match status" value="2"/>
</dbReference>
<dbReference type="RefSeq" id="WP_141896527.1">
    <property type="nucleotide sequence ID" value="NZ_BAABLH010000004.1"/>
</dbReference>
<feature type="domain" description="ABC transporter" evidence="10">
    <location>
        <begin position="210"/>
        <end position="448"/>
    </location>
</feature>
<dbReference type="EMBL" id="VFPE01000007">
    <property type="protein sequence ID" value="TQM19858.1"/>
    <property type="molecule type" value="Genomic_DNA"/>
</dbReference>
<evidence type="ECO:0000259" key="10">
    <source>
        <dbReference type="PROSITE" id="PS50893"/>
    </source>
</evidence>
<keyword evidence="7 9" id="KW-0472">Membrane</keyword>
<feature type="transmembrane region" description="Helical" evidence="9">
    <location>
        <begin position="932"/>
        <end position="954"/>
    </location>
</feature>
<evidence type="ECO:0000256" key="2">
    <source>
        <dbReference type="ARBA" id="ARBA00022448"/>
    </source>
</evidence>
<dbReference type="PROSITE" id="PS00211">
    <property type="entry name" value="ABC_TRANSPORTER_1"/>
    <property type="match status" value="2"/>
</dbReference>
<dbReference type="SUPFAM" id="SSF52540">
    <property type="entry name" value="P-loop containing nucleoside triphosphate hydrolases"/>
    <property type="match status" value="2"/>
</dbReference>
<keyword evidence="12" id="KW-1185">Reference proteome</keyword>
<feature type="transmembrane region" description="Helical" evidence="9">
    <location>
        <begin position="882"/>
        <end position="901"/>
    </location>
</feature>
<dbReference type="InterPro" id="IPR003593">
    <property type="entry name" value="AAA+_ATPase"/>
</dbReference>
<dbReference type="OrthoDB" id="501320at2"/>
<name>A0A543EE34_9MICO</name>
<dbReference type="PANTHER" id="PTHR24220">
    <property type="entry name" value="IMPORT ATP-BINDING PROTEIN"/>
    <property type="match status" value="1"/>
</dbReference>
<dbReference type="PROSITE" id="PS50893">
    <property type="entry name" value="ABC_TRANSPORTER_2"/>
    <property type="match status" value="2"/>
</dbReference>
<dbReference type="InterPro" id="IPR017871">
    <property type="entry name" value="ABC_transporter-like_CS"/>
</dbReference>
<feature type="transmembrane region" description="Helical" evidence="9">
    <location>
        <begin position="995"/>
        <end position="1015"/>
    </location>
</feature>
<dbReference type="InterPro" id="IPR027417">
    <property type="entry name" value="P-loop_NTPase"/>
</dbReference>
<evidence type="ECO:0000256" key="6">
    <source>
        <dbReference type="ARBA" id="ARBA00022989"/>
    </source>
</evidence>
<feature type="region of interest" description="Disordered" evidence="8">
    <location>
        <begin position="193"/>
        <end position="220"/>
    </location>
</feature>
<feature type="compositionally biased region" description="Basic and acidic residues" evidence="8">
    <location>
        <begin position="590"/>
        <end position="609"/>
    </location>
</feature>
<feature type="region of interest" description="Disordered" evidence="8">
    <location>
        <begin position="722"/>
        <end position="772"/>
    </location>
</feature>
<dbReference type="CDD" id="cd03225">
    <property type="entry name" value="ABC_cobalt_CbiO_domain1"/>
    <property type="match status" value="1"/>
</dbReference>
<keyword evidence="6 9" id="KW-1133">Transmembrane helix</keyword>
<organism evidence="11 12">
    <name type="scientific">Microbacterium kyungheense</name>
    <dbReference type="NCBI Taxonomy" id="1263636"/>
    <lineage>
        <taxon>Bacteria</taxon>
        <taxon>Bacillati</taxon>
        <taxon>Actinomycetota</taxon>
        <taxon>Actinomycetes</taxon>
        <taxon>Micrococcales</taxon>
        <taxon>Microbacteriaceae</taxon>
        <taxon>Microbacterium</taxon>
    </lineage>
</organism>
<dbReference type="Pfam" id="PF00005">
    <property type="entry name" value="ABC_tran"/>
    <property type="match status" value="2"/>
</dbReference>
<sequence length="1043" mass="107865">MILRPGPLRAAAVLAAGFVAARVVYRILFHGADGSGTVLLPLPEVRLAPPFAHVVLLGPVTTDGLVGAVAGALPIALAILAFGVLNSLVDLHRVFARASRRGPLRGIARALAIAWATLPSLADGARAVRFAQRLRGERGGVRLLLPLLQRTLERAGHVAAALELRGFAGRGLDGDCLAPVEARAVSIGFDPASEADRTRGTAGLDTPSGSRTAPAMRDASSPGIRLPEVFTLEAGTLTLVTGTTGSGKSTLLRAIAGLHTHTDGGWIAGTLRVVGHDRAAVPPRDLAQRVGVVLQHPREAFATERVRDEIGLALELRGVARVIVGARVAEVAERVGIARLLDRPTRGLSAGEATLVAIAAAIVEHPILLLVDEPLADLDAEARVRVAGQLGSLAHEAGMCVVVAEHRVGALAPVADEVLRIDDGVARVVPASDVADGAADGAAEVASAPRGPGAEPVLRARGITVTHRGTVAVSGAHLDLRAGEIVALTGPNGAGKSSLLGALALPERGSDVAAAGWVALVPDASDDLFVYDTVAGECARADRHRSTRHASSRWRSLSDRGAEFRTLSERGTSETKRDPGTPETMPSEAAELRTLSERGTSETKRDPGAREQAGTAARFAGFLGLDPEGPEFAARLARHPLDLSAGERRCLALAIQLATAPRVMLVDEPTRGLDPAARAVVWAALVTLADDGTAVLVASHEPEIAAHADRVLQMRAGTLAAAPAAHRIQQNRTPQRREARNPAPPAAPTPRSPEVSTVRAPERPAAGPAGPPASRRPLLPVAALVAANLVALGAFCWPLVATAVPAQAHAAVPVAALALAPLAVLVVIATLDGTVRSAHMLALLGTLAAIGAAVRIASTGVGGVEAVFVLLILAGRAFGARFGMLLGMASIALSTLVTGTFGPWTPFQMFACAWVGAGAGLLPRLRSRAGEIAMLAVYGVVASYLFGLIMNLWYWPFAVGYGTGISYDGSAPLSVNLSSFLLYSLVTSTLSWDTLRAVTTVIGLVVVGRPVLAALRRAKPLQQPPWTGTPVGRRVAATAPARR</sequence>
<feature type="transmembrane region" description="Helical" evidence="9">
    <location>
        <begin position="907"/>
        <end position="925"/>
    </location>
</feature>
<feature type="transmembrane region" description="Helical" evidence="9">
    <location>
        <begin position="65"/>
        <end position="85"/>
    </location>
</feature>
<evidence type="ECO:0000256" key="1">
    <source>
        <dbReference type="ARBA" id="ARBA00004141"/>
    </source>
</evidence>
<dbReference type="SMART" id="SM00382">
    <property type="entry name" value="AAA"/>
    <property type="match status" value="2"/>
</dbReference>
<feature type="compositionally biased region" description="Low complexity" evidence="8">
    <location>
        <begin position="763"/>
        <end position="772"/>
    </location>
</feature>
<accession>A0A543EE34</accession>
<feature type="transmembrane region" description="Helical" evidence="9">
    <location>
        <begin position="812"/>
        <end position="831"/>
    </location>
</feature>
<evidence type="ECO:0000256" key="9">
    <source>
        <dbReference type="SAM" id="Phobius"/>
    </source>
</evidence>
<evidence type="ECO:0000256" key="5">
    <source>
        <dbReference type="ARBA" id="ARBA00022840"/>
    </source>
</evidence>
<dbReference type="InterPro" id="IPR015854">
    <property type="entry name" value="ABC_transpr_LolD-like"/>
</dbReference>
<evidence type="ECO:0000256" key="7">
    <source>
        <dbReference type="ARBA" id="ARBA00023136"/>
    </source>
</evidence>
<dbReference type="GO" id="GO:0016887">
    <property type="term" value="F:ATP hydrolysis activity"/>
    <property type="evidence" value="ECO:0007669"/>
    <property type="project" value="InterPro"/>
</dbReference>
<evidence type="ECO:0000256" key="4">
    <source>
        <dbReference type="ARBA" id="ARBA00022741"/>
    </source>
</evidence>
<feature type="region of interest" description="Disordered" evidence="8">
    <location>
        <begin position="1024"/>
        <end position="1043"/>
    </location>
</feature>
<evidence type="ECO:0000256" key="8">
    <source>
        <dbReference type="SAM" id="MobiDB-lite"/>
    </source>
</evidence>
<dbReference type="InterPro" id="IPR003439">
    <property type="entry name" value="ABC_transporter-like_ATP-bd"/>
</dbReference>
<keyword evidence="4" id="KW-0547">Nucleotide-binding</keyword>
<feature type="transmembrane region" description="Helical" evidence="9">
    <location>
        <begin position="843"/>
        <end position="875"/>
    </location>
</feature>
<dbReference type="GO" id="GO:0022857">
    <property type="term" value="F:transmembrane transporter activity"/>
    <property type="evidence" value="ECO:0007669"/>
    <property type="project" value="TreeGrafter"/>
</dbReference>
<evidence type="ECO:0000256" key="3">
    <source>
        <dbReference type="ARBA" id="ARBA00022692"/>
    </source>
</evidence>
<protein>
    <submittedName>
        <fullName evidence="11">Energy-coupling factor transport system ATP-binding protein</fullName>
    </submittedName>
</protein>
<evidence type="ECO:0000313" key="11">
    <source>
        <dbReference type="EMBL" id="TQM19858.1"/>
    </source>
</evidence>
<dbReference type="GO" id="GO:0005524">
    <property type="term" value="F:ATP binding"/>
    <property type="evidence" value="ECO:0007669"/>
    <property type="project" value="UniProtKB-KW"/>
</dbReference>
<dbReference type="PANTHER" id="PTHR24220:SF687">
    <property type="entry name" value="ABC TRANSPORTER ATP-BINDING PROTEIN SCO2324-RELATED"/>
    <property type="match status" value="1"/>
</dbReference>
<dbReference type="Pfam" id="PF02361">
    <property type="entry name" value="CbiQ"/>
    <property type="match status" value="1"/>
</dbReference>
<dbReference type="InterPro" id="IPR003339">
    <property type="entry name" value="ABC/ECF_trnsptr_transmembrane"/>
</dbReference>
<keyword evidence="5 11" id="KW-0067">ATP-binding</keyword>
<comment type="caution">
    <text evidence="11">The sequence shown here is derived from an EMBL/GenBank/DDBJ whole genome shotgun (WGS) entry which is preliminary data.</text>
</comment>
<gene>
    <name evidence="11" type="ORF">FB391_3698</name>
</gene>
<keyword evidence="3 9" id="KW-0812">Transmembrane</keyword>
<feature type="transmembrane region" description="Helical" evidence="9">
    <location>
        <begin position="106"/>
        <end position="122"/>
    </location>
</feature>
<reference evidence="11 12" key="1">
    <citation type="submission" date="2019-06" db="EMBL/GenBank/DDBJ databases">
        <title>Sequencing the genomes of 1000 actinobacteria strains.</title>
        <authorList>
            <person name="Klenk H.-P."/>
        </authorList>
    </citation>
    <scope>NUCLEOTIDE SEQUENCE [LARGE SCALE GENOMIC DNA]</scope>
    <source>
        <strain evidence="11 12">DSM 105492</strain>
    </source>
</reference>
<feature type="compositionally biased region" description="Pro residues" evidence="8">
    <location>
        <begin position="742"/>
        <end position="751"/>
    </location>
</feature>
<dbReference type="InterPro" id="IPR015856">
    <property type="entry name" value="ABC_transpr_CbiO/EcfA_su"/>
</dbReference>
<dbReference type="CDD" id="cd16914">
    <property type="entry name" value="EcfT"/>
    <property type="match status" value="1"/>
</dbReference>
<feature type="domain" description="ABC transporter" evidence="10">
    <location>
        <begin position="458"/>
        <end position="741"/>
    </location>
</feature>
<dbReference type="Proteomes" id="UP000320235">
    <property type="component" value="Unassembled WGS sequence"/>
</dbReference>